<proteinExistence type="inferred from homology"/>
<dbReference type="GeneID" id="16067858"/>
<dbReference type="GO" id="GO:0005737">
    <property type="term" value="C:cytoplasm"/>
    <property type="evidence" value="ECO:0007669"/>
    <property type="project" value="UniProtKB-SubCell"/>
</dbReference>
<keyword evidence="5 13" id="KW-0547">Nucleotide-binding</keyword>
<dbReference type="KEGG" id="sre:PTSG_00079"/>
<comment type="catalytic activity">
    <reaction evidence="11">
        <text>dITP + H2O = dIMP + diphosphate + H(+)</text>
        <dbReference type="Rhea" id="RHEA:28342"/>
        <dbReference type="ChEBI" id="CHEBI:15377"/>
        <dbReference type="ChEBI" id="CHEBI:15378"/>
        <dbReference type="ChEBI" id="CHEBI:33019"/>
        <dbReference type="ChEBI" id="CHEBI:61194"/>
        <dbReference type="ChEBI" id="CHEBI:61382"/>
        <dbReference type="EC" id="3.6.1.66"/>
    </reaction>
    <physiologicalReaction direction="left-to-right" evidence="11">
        <dbReference type="Rhea" id="RHEA:28343"/>
    </physiologicalReaction>
</comment>
<accession>F2TVG5</accession>
<dbReference type="GO" id="GO:0009117">
    <property type="term" value="P:nucleotide metabolic process"/>
    <property type="evidence" value="ECO:0007669"/>
    <property type="project" value="UniProtKB-KW"/>
</dbReference>
<evidence type="ECO:0000256" key="6">
    <source>
        <dbReference type="ARBA" id="ARBA00022801"/>
    </source>
</evidence>
<evidence type="ECO:0000256" key="4">
    <source>
        <dbReference type="ARBA" id="ARBA00022723"/>
    </source>
</evidence>
<dbReference type="PANTHER" id="PTHR11067:SF9">
    <property type="entry name" value="INOSINE TRIPHOSPHATE PYROPHOSPHATASE"/>
    <property type="match status" value="1"/>
</dbReference>
<comment type="subunit">
    <text evidence="13">Homodimer.</text>
</comment>
<dbReference type="OMA" id="YDPIFQP"/>
<evidence type="ECO:0000313" key="15">
    <source>
        <dbReference type="EMBL" id="EGD72061.1"/>
    </source>
</evidence>
<comment type="catalytic activity">
    <reaction evidence="10">
        <text>ITP + H2O = IMP + diphosphate + H(+)</text>
        <dbReference type="Rhea" id="RHEA:29399"/>
        <dbReference type="ChEBI" id="CHEBI:15377"/>
        <dbReference type="ChEBI" id="CHEBI:15378"/>
        <dbReference type="ChEBI" id="CHEBI:33019"/>
        <dbReference type="ChEBI" id="CHEBI:58053"/>
        <dbReference type="ChEBI" id="CHEBI:61402"/>
        <dbReference type="EC" id="3.6.1.66"/>
    </reaction>
    <physiologicalReaction direction="left-to-right" evidence="10">
        <dbReference type="Rhea" id="RHEA:29400"/>
    </physiologicalReaction>
</comment>
<dbReference type="EC" id="3.6.1.66" evidence="13"/>
<sequence>MSDQDKKPVLTFVTGNPNKLREVQQIVGDDFMFQLQNVAVDLPEYQGDPAHVAAEKCKAAYQQVKTPVIVEDTSLCFNALGGLPGVYIKWFLKGVGHDGLNKMLAGFDDKTAYAQCIFAFQPGEGVEPLLFIGRTDGKIVPARGPTHFGWDPVFQPDGFHTTYAEMESDAKNAISHRGRALAKMAEFFKSHAREVSERMTLEKDWTTS</sequence>
<dbReference type="eggNOG" id="KOG3222">
    <property type="taxonomic scope" value="Eukaryota"/>
</dbReference>
<comment type="function">
    <text evidence="9">Pyrophosphatase that hydrolyzes the non-canonical purine nucleotides inosine triphosphate (ITP), deoxyinosine triphosphate (dITP) as well as 2'-deoxy-N-6-hydroxylaminopurine triphosphate (dHAPTP) and xanthosine 5'-triphosphate (XTP) to their respective monophosphate derivatives. The enzyme does not distinguish between the deoxy- and ribose forms. Probably excludes non-canonical purines from RNA and DNA precursor pools, thus preventing their incorporation into RNA and DNA and avoiding chromosomal lesions.</text>
</comment>
<dbReference type="GO" id="GO:0036220">
    <property type="term" value="F:ITP diphosphatase activity"/>
    <property type="evidence" value="ECO:0007669"/>
    <property type="project" value="UniProtKB-UniRule"/>
</dbReference>
<comment type="subcellular location">
    <subcellularLocation>
        <location evidence="1 13">Cytoplasm</location>
    </subcellularLocation>
</comment>
<evidence type="ECO:0000256" key="10">
    <source>
        <dbReference type="ARBA" id="ARBA00093218"/>
    </source>
</evidence>
<reference evidence="15" key="1">
    <citation type="submission" date="2009-08" db="EMBL/GenBank/DDBJ databases">
        <title>Annotation of Salpingoeca rosetta.</title>
        <authorList>
            <consortium name="The Broad Institute Genome Sequencing Platform"/>
            <person name="Russ C."/>
            <person name="Cuomo C."/>
            <person name="Burger G."/>
            <person name="Gray M.W."/>
            <person name="Holland P.W.H."/>
            <person name="King N."/>
            <person name="Lang F.B.F."/>
            <person name="Roger A.J."/>
            <person name="Ruiz-Trillo I."/>
            <person name="Young S.K."/>
            <person name="Zeng Q."/>
            <person name="Gargeya S."/>
            <person name="Alvarado L."/>
            <person name="Berlin A."/>
            <person name="Chapman S.B."/>
            <person name="Chen Z."/>
            <person name="Freedman E."/>
            <person name="Gellesch M."/>
            <person name="Goldberg J."/>
            <person name="Griggs A."/>
            <person name="Gujja S."/>
            <person name="Heilman E."/>
            <person name="Heiman D."/>
            <person name="Howarth C."/>
            <person name="Mehta T."/>
            <person name="Neiman D."/>
            <person name="Pearson M."/>
            <person name="Roberts A."/>
            <person name="Saif S."/>
            <person name="Shea T."/>
            <person name="Shenoy N."/>
            <person name="Sisk P."/>
            <person name="Stolte C."/>
            <person name="Sykes S."/>
            <person name="White J."/>
            <person name="Yandava C."/>
            <person name="Haas B."/>
            <person name="Nusbaum C."/>
            <person name="Birren B."/>
        </authorList>
    </citation>
    <scope>NUCLEOTIDE SEQUENCE [LARGE SCALE GENOMIC DNA]</scope>
    <source>
        <strain evidence="15">ATCC 50818</strain>
    </source>
</reference>
<dbReference type="Proteomes" id="UP000007799">
    <property type="component" value="Unassembled WGS sequence"/>
</dbReference>
<keyword evidence="8 13" id="KW-0546">Nucleotide metabolism</keyword>
<evidence type="ECO:0000256" key="2">
    <source>
        <dbReference type="ARBA" id="ARBA00008023"/>
    </source>
</evidence>
<evidence type="ECO:0000313" key="16">
    <source>
        <dbReference type="Proteomes" id="UP000007799"/>
    </source>
</evidence>
<organism evidence="16">
    <name type="scientific">Salpingoeca rosetta (strain ATCC 50818 / BSB-021)</name>
    <dbReference type="NCBI Taxonomy" id="946362"/>
    <lineage>
        <taxon>Eukaryota</taxon>
        <taxon>Choanoflagellata</taxon>
        <taxon>Craspedida</taxon>
        <taxon>Salpingoecidae</taxon>
        <taxon>Salpingoeca</taxon>
    </lineage>
</organism>
<dbReference type="InterPro" id="IPR027502">
    <property type="entry name" value="ITPase"/>
</dbReference>
<feature type="binding site" evidence="13">
    <location>
        <begin position="148"/>
        <end position="151"/>
    </location>
    <ligand>
        <name>ITP</name>
        <dbReference type="ChEBI" id="CHEBI:61402"/>
    </ligand>
</feature>
<name>F2TVG5_SALR5</name>
<keyword evidence="3 13" id="KW-0963">Cytoplasm</keyword>
<dbReference type="InParanoid" id="F2TVG5"/>
<evidence type="ECO:0000256" key="3">
    <source>
        <dbReference type="ARBA" id="ARBA00022490"/>
    </source>
</evidence>
<feature type="binding site" evidence="13">
    <location>
        <begin position="14"/>
        <end position="19"/>
    </location>
    <ligand>
        <name>ITP</name>
        <dbReference type="ChEBI" id="CHEBI:61402"/>
    </ligand>
</feature>
<keyword evidence="13" id="KW-0464">Manganese</keyword>
<dbReference type="SUPFAM" id="SSF52972">
    <property type="entry name" value="ITPase-like"/>
    <property type="match status" value="1"/>
</dbReference>
<feature type="binding site" evidence="13">
    <location>
        <position position="72"/>
    </location>
    <ligand>
        <name>Mg(2+)</name>
        <dbReference type="ChEBI" id="CHEBI:18420"/>
    </ligand>
</feature>
<dbReference type="OrthoDB" id="6288734at2759"/>
<protein>
    <recommendedName>
        <fullName evidence="13">Inosine triphosphate pyrophosphatase</fullName>
        <shortName evidence="13">ITPase</shortName>
        <shortName evidence="13">Inosine triphosphatase</shortName>
        <ecNumber evidence="13">3.6.1.66</ecNumber>
    </recommendedName>
    <alternativeName>
        <fullName evidence="13">Non-canonical purine NTP pyrophosphatase</fullName>
    </alternativeName>
    <alternativeName>
        <fullName evidence="13">Non-standard purine NTP pyrophosphatase</fullName>
    </alternativeName>
    <alternativeName>
        <fullName evidence="13">Nucleoside-triphosphate diphosphatase</fullName>
    </alternativeName>
    <alternativeName>
        <fullName evidence="13">Nucleoside-triphosphate pyrophosphatase</fullName>
        <shortName evidence="13">NTPase</shortName>
    </alternativeName>
    <alternativeName>
        <fullName evidence="13">XTP/dITP diphosphatase</fullName>
    </alternativeName>
</protein>
<evidence type="ECO:0000256" key="12">
    <source>
        <dbReference type="ARBA" id="ARBA00093271"/>
    </source>
</evidence>
<comment type="similarity">
    <text evidence="2 13 14">Belongs to the HAM1 NTPase family.</text>
</comment>
<dbReference type="GO" id="GO:0046872">
    <property type="term" value="F:metal ion binding"/>
    <property type="evidence" value="ECO:0007669"/>
    <property type="project" value="UniProtKB-KW"/>
</dbReference>
<comment type="cofactor">
    <cofactor evidence="13">
        <name>Mg(2+)</name>
        <dbReference type="ChEBI" id="CHEBI:18420"/>
    </cofactor>
    <cofactor evidence="13">
        <name>Mn(2+)</name>
        <dbReference type="ChEBI" id="CHEBI:29035"/>
    </cofactor>
    <text evidence="13">Binds 1 divalent metal cation per subunit; can use either Mg(2+) or Mn(2+).</text>
</comment>
<evidence type="ECO:0000256" key="7">
    <source>
        <dbReference type="ARBA" id="ARBA00022842"/>
    </source>
</evidence>
<evidence type="ECO:0000256" key="13">
    <source>
        <dbReference type="HAMAP-Rule" id="MF_03148"/>
    </source>
</evidence>
<feature type="binding site" evidence="13">
    <location>
        <begin position="176"/>
        <end position="177"/>
    </location>
    <ligand>
        <name>ITP</name>
        <dbReference type="ChEBI" id="CHEBI:61402"/>
    </ligand>
</feature>
<dbReference type="Gene3D" id="3.90.950.10">
    <property type="match status" value="1"/>
</dbReference>
<evidence type="ECO:0000256" key="1">
    <source>
        <dbReference type="ARBA" id="ARBA00004496"/>
    </source>
</evidence>
<dbReference type="GO" id="GO:0036222">
    <property type="term" value="F:XTP diphosphatase activity"/>
    <property type="evidence" value="ECO:0007669"/>
    <property type="project" value="UniProtKB-UniRule"/>
</dbReference>
<evidence type="ECO:0000256" key="5">
    <source>
        <dbReference type="ARBA" id="ARBA00022741"/>
    </source>
</evidence>
<keyword evidence="4 13" id="KW-0479">Metal-binding</keyword>
<dbReference type="RefSeq" id="XP_004998633.1">
    <property type="nucleotide sequence ID" value="XM_004998576.1"/>
</dbReference>
<dbReference type="CDD" id="cd00515">
    <property type="entry name" value="HAM1"/>
    <property type="match status" value="1"/>
</dbReference>
<keyword evidence="7 13" id="KW-0460">Magnesium</keyword>
<comment type="catalytic activity">
    <reaction evidence="13">
        <text>XTP + H2O = XMP + diphosphate + H(+)</text>
        <dbReference type="Rhea" id="RHEA:28610"/>
        <dbReference type="ChEBI" id="CHEBI:15377"/>
        <dbReference type="ChEBI" id="CHEBI:15378"/>
        <dbReference type="ChEBI" id="CHEBI:33019"/>
        <dbReference type="ChEBI" id="CHEBI:57464"/>
        <dbReference type="ChEBI" id="CHEBI:61314"/>
        <dbReference type="EC" id="3.6.1.66"/>
    </reaction>
</comment>
<dbReference type="GO" id="GO:0035870">
    <property type="term" value="F:dITP diphosphatase activity"/>
    <property type="evidence" value="ECO:0007669"/>
    <property type="project" value="UniProtKB-UniRule"/>
</dbReference>
<dbReference type="InterPro" id="IPR002637">
    <property type="entry name" value="RdgB/HAM1"/>
</dbReference>
<dbReference type="FunCoup" id="F2TVG5">
    <property type="interactions" value="1625"/>
</dbReference>
<feature type="binding site" evidence="13">
    <location>
        <position position="56"/>
    </location>
    <ligand>
        <name>ITP</name>
        <dbReference type="ChEBI" id="CHEBI:61402"/>
    </ligand>
</feature>
<evidence type="ECO:0000256" key="14">
    <source>
        <dbReference type="RuleBase" id="RU003781"/>
    </source>
</evidence>
<dbReference type="NCBIfam" id="TIGR00042">
    <property type="entry name" value="RdgB/HAM1 family non-canonical purine NTP pyrophosphatase"/>
    <property type="match status" value="1"/>
</dbReference>
<dbReference type="HAMAP" id="MF_03148">
    <property type="entry name" value="HAM1_NTPase"/>
    <property type="match status" value="1"/>
</dbReference>
<dbReference type="GO" id="GO:0009204">
    <property type="term" value="P:deoxyribonucleoside triphosphate catabolic process"/>
    <property type="evidence" value="ECO:0007669"/>
    <property type="project" value="UniProtKB-UniRule"/>
</dbReference>
<dbReference type="PANTHER" id="PTHR11067">
    <property type="entry name" value="INOSINE TRIPHOSPHATE PYROPHOSPHATASE/HAM1 PROTEIN"/>
    <property type="match status" value="1"/>
</dbReference>
<comment type="function">
    <text evidence="13">Pyrophosphatase that hydrolyzes non-canonical purine nucleotides such as inosine triphosphate (ITP), deoxyinosine triphosphate (dITP) or xanthosine 5'-triphosphate (XTP) to their respective monophosphate derivatives. The enzyme does not distinguish between the deoxy- and ribose forms. Probably excludes non-canonical purines from RNA and DNA precursor pools, thus preventing their incorporation into RNA and DNA and avoiding chromosomal lesions.</text>
</comment>
<feature type="binding site" evidence="13">
    <location>
        <begin position="72"/>
        <end position="73"/>
    </location>
    <ligand>
        <name>ITP</name>
        <dbReference type="ChEBI" id="CHEBI:61402"/>
    </ligand>
</feature>
<dbReference type="STRING" id="946362.F2TVG5"/>
<comment type="catalytic activity">
    <reaction evidence="12">
        <text>N(6)-hydroxy-dATP + H2O = N(6)-hydroxy-dAMP + diphosphate + H(+)</text>
        <dbReference type="Rhea" id="RHEA:83971"/>
        <dbReference type="ChEBI" id="CHEBI:15377"/>
        <dbReference type="ChEBI" id="CHEBI:15378"/>
        <dbReference type="ChEBI" id="CHEBI:33019"/>
        <dbReference type="ChEBI" id="CHEBI:233529"/>
        <dbReference type="ChEBI" id="CHEBI:233530"/>
    </reaction>
    <physiologicalReaction direction="left-to-right" evidence="12">
        <dbReference type="Rhea" id="RHEA:83972"/>
    </physiologicalReaction>
</comment>
<keyword evidence="6 13" id="KW-0378">Hydrolase</keyword>
<dbReference type="Pfam" id="PF01725">
    <property type="entry name" value="Ham1p_like"/>
    <property type="match status" value="1"/>
</dbReference>
<evidence type="ECO:0000256" key="8">
    <source>
        <dbReference type="ARBA" id="ARBA00023080"/>
    </source>
</evidence>
<dbReference type="FunFam" id="3.90.950.10:FF:000003">
    <property type="entry name" value="Inosine triphosphate pyrophosphatase"/>
    <property type="match status" value="1"/>
</dbReference>
<dbReference type="GO" id="GO:0000166">
    <property type="term" value="F:nucleotide binding"/>
    <property type="evidence" value="ECO:0007669"/>
    <property type="project" value="UniProtKB-KW"/>
</dbReference>
<feature type="binding site" evidence="13">
    <location>
        <position position="171"/>
    </location>
    <ligand>
        <name>ITP</name>
        <dbReference type="ChEBI" id="CHEBI:61402"/>
    </ligand>
</feature>
<dbReference type="EMBL" id="GL832955">
    <property type="protein sequence ID" value="EGD72061.1"/>
    <property type="molecule type" value="Genomic_DNA"/>
</dbReference>
<evidence type="ECO:0000256" key="11">
    <source>
        <dbReference type="ARBA" id="ARBA00093255"/>
    </source>
</evidence>
<gene>
    <name evidence="15" type="ORF">PTSG_00079</name>
</gene>
<keyword evidence="16" id="KW-1185">Reference proteome</keyword>
<feature type="binding site" evidence="13">
    <location>
        <position position="44"/>
    </location>
    <ligand>
        <name>Mg(2+)</name>
        <dbReference type="ChEBI" id="CHEBI:18420"/>
    </ligand>
</feature>
<evidence type="ECO:0000256" key="9">
    <source>
        <dbReference type="ARBA" id="ARBA00054940"/>
    </source>
</evidence>
<dbReference type="InterPro" id="IPR029001">
    <property type="entry name" value="ITPase-like_fam"/>
</dbReference>
<dbReference type="AlphaFoldDB" id="F2TVG5"/>